<dbReference type="AlphaFoldDB" id="A0ABD7M756"/>
<dbReference type="EMBL" id="FRCE01000005">
    <property type="protein sequence ID" value="SHL54786.1"/>
    <property type="molecule type" value="Genomic_DNA"/>
</dbReference>
<organism evidence="1 2">
    <name type="scientific">Micrococcus luteus</name>
    <name type="common">Micrococcus lysodeikticus</name>
    <dbReference type="NCBI Taxonomy" id="1270"/>
    <lineage>
        <taxon>Bacteria</taxon>
        <taxon>Bacillati</taxon>
        <taxon>Actinomycetota</taxon>
        <taxon>Actinomycetes</taxon>
        <taxon>Micrococcales</taxon>
        <taxon>Micrococcaceae</taxon>
        <taxon>Micrococcus</taxon>
    </lineage>
</organism>
<comment type="caution">
    <text evidence="1">The sequence shown here is derived from an EMBL/GenBank/DDBJ whole genome shotgun (WGS) entry which is preliminary data.</text>
</comment>
<gene>
    <name evidence="1" type="ORF">SAMN04487849_1057</name>
</gene>
<sequence length="33" mass="3724">MRHPFDYVPSKPPYVDDWKASQAAVLAEIAAHI</sequence>
<name>A0ABD7M756_MICLU</name>
<accession>A0ABD7M756</accession>
<dbReference type="Proteomes" id="UP000184253">
    <property type="component" value="Unassembled WGS sequence"/>
</dbReference>
<evidence type="ECO:0000313" key="1">
    <source>
        <dbReference type="EMBL" id="SHL54786.1"/>
    </source>
</evidence>
<protein>
    <submittedName>
        <fullName evidence="1">Uncharacterized protein</fullName>
    </submittedName>
</protein>
<proteinExistence type="predicted"/>
<reference evidence="1 2" key="1">
    <citation type="submission" date="2016-11" db="EMBL/GenBank/DDBJ databases">
        <authorList>
            <person name="Varghese N."/>
            <person name="Submissions S."/>
        </authorList>
    </citation>
    <scope>NUCLEOTIDE SEQUENCE [LARGE SCALE GENOMIC DNA]</scope>
    <source>
        <strain evidence="1 2">VTM4R57</strain>
    </source>
</reference>
<evidence type="ECO:0000313" key="2">
    <source>
        <dbReference type="Proteomes" id="UP000184253"/>
    </source>
</evidence>